<sequence>MSSTPEPGFPQAPESAEVVHRSAPERQIAHLATDNWGMRIIDHIPPADRRGGVITTAALHRNGFGKVAIRRAVNRGSLTRIRRGWYRLAQAQESVVSAVRGGGVMSCCSALAFHGVWVLTDHHHVRTSRHASERLHRRTCCHHRRRRAPSRAVDDVDVALDVAMDCLPDDELLIVMESVVDKGLLSLDEVGAMAAGHGRRVTRLAMRMAPAQSGTETILRLAVSALRRAVRCQVPIPGIGRVDLLADGWLILECDSQRWHLDPKAWADDRRRDRKAAAEGFRVIRLTYDDVVLHLPETIQDIMAAIGHPPGRATRRRLATLLGTA</sequence>
<feature type="domain" description="AbiEi antitoxin N-terminal" evidence="1">
    <location>
        <begin position="47"/>
        <end position="89"/>
    </location>
</feature>
<accession>K7RQC7</accession>
<organism evidence="2 3">
    <name type="scientific">Acidipropionibacterium acidipropionici (strain ATCC 4875 / DSM 20272 / JCM 6432 / NBRC 12425 / NCIMB 8070 / 4)</name>
    <name type="common">Propionibacterium acidipropionici</name>
    <dbReference type="NCBI Taxonomy" id="1171373"/>
    <lineage>
        <taxon>Bacteria</taxon>
        <taxon>Bacillati</taxon>
        <taxon>Actinomycetota</taxon>
        <taxon>Actinomycetes</taxon>
        <taxon>Propionibacteriales</taxon>
        <taxon>Propionibacteriaceae</taxon>
        <taxon>Acidipropionibacterium</taxon>
    </lineage>
</organism>
<proteinExistence type="predicted"/>
<dbReference type="KEGG" id="pbo:PACID_24530"/>
<protein>
    <recommendedName>
        <fullName evidence="1">AbiEi antitoxin N-terminal domain-containing protein</fullName>
    </recommendedName>
</protein>
<evidence type="ECO:0000313" key="2">
    <source>
        <dbReference type="EMBL" id="AFV90229.1"/>
    </source>
</evidence>
<dbReference type="EMBL" id="CP003493">
    <property type="protein sequence ID" value="AFV90229.1"/>
    <property type="molecule type" value="Genomic_DNA"/>
</dbReference>
<dbReference type="PATRIC" id="fig|1171373.8.peg.2418"/>
<reference evidence="2 3" key="1">
    <citation type="journal article" date="2012" name="BMC Genomics">
        <title>The genome sequence of Propionibacterium acidipropionici provides insights into its biotechnological and industrial potential.</title>
        <authorList>
            <person name="Parizzi L.P."/>
            <person name="Grassi M.C."/>
            <person name="Llerena L.A."/>
            <person name="Carazzolle M.F."/>
            <person name="Queiroz V.L."/>
            <person name="Lunardi I."/>
            <person name="Zeidler A.F."/>
            <person name="Teixeira P.J."/>
            <person name="Mieczkowski P."/>
            <person name="Rincones J."/>
            <person name="Pereira G.A."/>
        </authorList>
    </citation>
    <scope>NUCLEOTIDE SEQUENCE [LARGE SCALE GENOMIC DNA]</scope>
    <source>
        <strain evidence="3">ATCC 4875 / DSM 20272 / JCM 6432 / NBRC 12425 / NCIMB 8070</strain>
    </source>
</reference>
<gene>
    <name evidence="2" type="ordered locus">PACID_24530</name>
</gene>
<dbReference type="InterPro" id="IPR025159">
    <property type="entry name" value="AbiEi_N"/>
</dbReference>
<dbReference type="STRING" id="1171373.PACID_24530"/>
<dbReference type="HOGENOM" id="CLU_073055_1_0_11"/>
<dbReference type="eggNOG" id="COG2852">
    <property type="taxonomic scope" value="Bacteria"/>
</dbReference>
<dbReference type="Pfam" id="PF13338">
    <property type="entry name" value="AbiEi_4"/>
    <property type="match status" value="1"/>
</dbReference>
<evidence type="ECO:0000259" key="1">
    <source>
        <dbReference type="Pfam" id="PF13338"/>
    </source>
</evidence>
<dbReference type="Proteomes" id="UP000000214">
    <property type="component" value="Chromosome"/>
</dbReference>
<name>K7RQC7_ACIA4</name>
<dbReference type="Gene3D" id="3.40.960.10">
    <property type="entry name" value="VSR Endonuclease"/>
    <property type="match status" value="1"/>
</dbReference>
<evidence type="ECO:0000313" key="3">
    <source>
        <dbReference type="Proteomes" id="UP000000214"/>
    </source>
</evidence>
<dbReference type="AlphaFoldDB" id="K7RQC7"/>